<keyword evidence="5 6" id="KW-0539">Nucleus</keyword>
<evidence type="ECO:0000256" key="1">
    <source>
        <dbReference type="ARBA" id="ARBA00004123"/>
    </source>
</evidence>
<keyword evidence="4 6" id="KW-0371">Homeobox</keyword>
<dbReference type="InterPro" id="IPR001356">
    <property type="entry name" value="HD"/>
</dbReference>
<dbReference type="GO" id="GO:0006357">
    <property type="term" value="P:regulation of transcription by RNA polymerase II"/>
    <property type="evidence" value="ECO:0007669"/>
    <property type="project" value="UniProtKB-ARBA"/>
</dbReference>
<evidence type="ECO:0000256" key="6">
    <source>
        <dbReference type="PROSITE-ProRule" id="PRU00108"/>
    </source>
</evidence>
<dbReference type="InterPro" id="IPR017970">
    <property type="entry name" value="Homeobox_CS"/>
</dbReference>
<feature type="compositionally biased region" description="Low complexity" evidence="8">
    <location>
        <begin position="231"/>
        <end position="252"/>
    </location>
</feature>
<evidence type="ECO:0000259" key="9">
    <source>
        <dbReference type="PROSITE" id="PS50071"/>
    </source>
</evidence>
<organism evidence="10 11">
    <name type="scientific">Heterodera trifolii</name>
    <dbReference type="NCBI Taxonomy" id="157864"/>
    <lineage>
        <taxon>Eukaryota</taxon>
        <taxon>Metazoa</taxon>
        <taxon>Ecdysozoa</taxon>
        <taxon>Nematoda</taxon>
        <taxon>Chromadorea</taxon>
        <taxon>Rhabditida</taxon>
        <taxon>Tylenchina</taxon>
        <taxon>Tylenchomorpha</taxon>
        <taxon>Tylenchoidea</taxon>
        <taxon>Heteroderidae</taxon>
        <taxon>Heteroderinae</taxon>
        <taxon>Heterodera</taxon>
    </lineage>
</organism>
<feature type="compositionally biased region" description="Gly residues" evidence="8">
    <location>
        <begin position="352"/>
        <end position="368"/>
    </location>
</feature>
<dbReference type="InterPro" id="IPR009057">
    <property type="entry name" value="Homeodomain-like_sf"/>
</dbReference>
<gene>
    <name evidence="10" type="ORF">niasHT_007496</name>
</gene>
<comment type="similarity">
    <text evidence="2">Belongs to the Caudal homeobox family.</text>
</comment>
<keyword evidence="3 6" id="KW-0238">DNA-binding</keyword>
<evidence type="ECO:0000256" key="3">
    <source>
        <dbReference type="ARBA" id="ARBA00023125"/>
    </source>
</evidence>
<dbReference type="GO" id="GO:0005634">
    <property type="term" value="C:nucleus"/>
    <property type="evidence" value="ECO:0007669"/>
    <property type="project" value="UniProtKB-SubCell"/>
</dbReference>
<evidence type="ECO:0000313" key="10">
    <source>
        <dbReference type="EMBL" id="KAL3117093.1"/>
    </source>
</evidence>
<comment type="subcellular location">
    <subcellularLocation>
        <location evidence="1 6 7">Nucleus</location>
    </subcellularLocation>
</comment>
<evidence type="ECO:0000313" key="11">
    <source>
        <dbReference type="Proteomes" id="UP001620626"/>
    </source>
</evidence>
<feature type="region of interest" description="Disordered" evidence="8">
    <location>
        <begin position="341"/>
        <end position="372"/>
    </location>
</feature>
<evidence type="ECO:0000256" key="7">
    <source>
        <dbReference type="RuleBase" id="RU000682"/>
    </source>
</evidence>
<dbReference type="SMART" id="SM00389">
    <property type="entry name" value="HOX"/>
    <property type="match status" value="1"/>
</dbReference>
<dbReference type="PANTHER" id="PTHR24332:SF9">
    <property type="entry name" value="HOMEOTIC PROTEIN CAUDAL"/>
    <property type="match status" value="1"/>
</dbReference>
<sequence length="500" mass="51894">MLKNDGVVANDSAFPYPTNTSGGGGAIAPGPLFPPLFPPNAIIPSSFASSPPIPPSPFSHSKTPKDELLLSADATAFGAACGDGLPAQFQMDSNGTTAAFPAAQFATADQRPNLCHQRSAQSAVAAQMAHAMAQQYGFASNCAASSAVFVPFGASTGAVPQLSSPAVSAASSAGGSELLLHRAAAAAAAASASYPMPNAAMSQQQQRCGNTASSSSHLYEPNFVSPLAHHPPASSRAGPSPSSSGPSSASSLSGAYSSSASSNCAAVPSGAAAMFFPQLYSANNCGNNDFYAYYHQSSHVPQCHHHSLLHHFGGAVAAAASVPQPPPVLLANNNNNGCSASSSSNCSELEHSGGGGTHQQMTNGGGTSWRGTTTFGEERRLKMMATIGGAAATAAAVSRRAESGTFPGLCPQPRHPVGPGTNNVRVRTKDTYRVVYSECQRLELEQEFDNGGKFITRERKAALSARLRLTERQIKIWFQNRRAKERRRNGRRTQHSAMDF</sequence>
<feature type="domain" description="Homeobox" evidence="9">
    <location>
        <begin position="427"/>
        <end position="488"/>
    </location>
</feature>
<reference evidence="10 11" key="1">
    <citation type="submission" date="2024-10" db="EMBL/GenBank/DDBJ databases">
        <authorList>
            <person name="Kim D."/>
        </authorList>
    </citation>
    <scope>NUCLEOTIDE SEQUENCE [LARGE SCALE GENOMIC DNA]</scope>
    <source>
        <strain evidence="10">BH-2024</strain>
    </source>
</reference>
<dbReference type="Proteomes" id="UP001620626">
    <property type="component" value="Unassembled WGS sequence"/>
</dbReference>
<dbReference type="InterPro" id="IPR047152">
    <property type="entry name" value="Caudal_homeobox"/>
</dbReference>
<dbReference type="CDD" id="cd00086">
    <property type="entry name" value="homeodomain"/>
    <property type="match status" value="1"/>
</dbReference>
<accession>A0ABD2LPC2</accession>
<evidence type="ECO:0000256" key="4">
    <source>
        <dbReference type="ARBA" id="ARBA00023155"/>
    </source>
</evidence>
<dbReference type="Gene3D" id="1.10.10.60">
    <property type="entry name" value="Homeodomain-like"/>
    <property type="match status" value="1"/>
</dbReference>
<dbReference type="EMBL" id="JBICBT010000334">
    <property type="protein sequence ID" value="KAL3117093.1"/>
    <property type="molecule type" value="Genomic_DNA"/>
</dbReference>
<evidence type="ECO:0000256" key="2">
    <source>
        <dbReference type="ARBA" id="ARBA00010341"/>
    </source>
</evidence>
<dbReference type="PROSITE" id="PS00027">
    <property type="entry name" value="HOMEOBOX_1"/>
    <property type="match status" value="1"/>
</dbReference>
<dbReference type="Pfam" id="PF00046">
    <property type="entry name" value="Homeodomain"/>
    <property type="match status" value="1"/>
</dbReference>
<feature type="DNA-binding region" description="Homeobox" evidence="6">
    <location>
        <begin position="429"/>
        <end position="489"/>
    </location>
</feature>
<protein>
    <recommendedName>
        <fullName evidence="9">Homeobox domain-containing protein</fullName>
    </recommendedName>
</protein>
<dbReference type="PROSITE" id="PS50071">
    <property type="entry name" value="HOMEOBOX_2"/>
    <property type="match status" value="1"/>
</dbReference>
<dbReference type="AlphaFoldDB" id="A0ABD2LPC2"/>
<proteinExistence type="inferred from homology"/>
<evidence type="ECO:0000256" key="8">
    <source>
        <dbReference type="SAM" id="MobiDB-lite"/>
    </source>
</evidence>
<name>A0ABD2LPC2_9BILA</name>
<dbReference type="SUPFAM" id="SSF46689">
    <property type="entry name" value="Homeodomain-like"/>
    <property type="match status" value="1"/>
</dbReference>
<evidence type="ECO:0000256" key="5">
    <source>
        <dbReference type="ARBA" id="ARBA00023242"/>
    </source>
</evidence>
<comment type="caution">
    <text evidence="10">The sequence shown here is derived from an EMBL/GenBank/DDBJ whole genome shotgun (WGS) entry which is preliminary data.</text>
</comment>
<dbReference type="GO" id="GO:0003677">
    <property type="term" value="F:DNA binding"/>
    <property type="evidence" value="ECO:0007669"/>
    <property type="project" value="UniProtKB-UniRule"/>
</dbReference>
<dbReference type="PANTHER" id="PTHR24332">
    <property type="entry name" value="HOMEOBOX PROTEIN CDX"/>
    <property type="match status" value="1"/>
</dbReference>
<feature type="region of interest" description="Disordered" evidence="8">
    <location>
        <begin position="229"/>
        <end position="252"/>
    </location>
</feature>
<keyword evidence="11" id="KW-1185">Reference proteome</keyword>